<dbReference type="GO" id="GO:1902600">
    <property type="term" value="P:proton transmembrane transport"/>
    <property type="evidence" value="ECO:0007669"/>
    <property type="project" value="InterPro"/>
</dbReference>
<dbReference type="GO" id="GO:0015297">
    <property type="term" value="F:antiporter activity"/>
    <property type="evidence" value="ECO:0007669"/>
    <property type="project" value="InterPro"/>
</dbReference>
<evidence type="ECO:0000256" key="3">
    <source>
        <dbReference type="ARBA" id="ARBA00022692"/>
    </source>
</evidence>
<evidence type="ECO:0000256" key="7">
    <source>
        <dbReference type="SAM" id="Phobius"/>
    </source>
</evidence>
<keyword evidence="4 7" id="KW-1133">Transmembrane helix</keyword>
<keyword evidence="10" id="KW-1185">Reference proteome</keyword>
<evidence type="ECO:0000256" key="5">
    <source>
        <dbReference type="ARBA" id="ARBA00023065"/>
    </source>
</evidence>
<evidence type="ECO:0000313" key="10">
    <source>
        <dbReference type="Proteomes" id="UP000256269"/>
    </source>
</evidence>
<evidence type="ECO:0000256" key="2">
    <source>
        <dbReference type="ARBA" id="ARBA00022448"/>
    </source>
</evidence>
<sequence length="413" mass="43163">MTNLMMLFDIAVIVLAAKLAGVVVRKLGQPAVVGEIAVGVLFGALLQSNQVTRVVLSGDVRTALNAVATVGIVLFMFTVGHEWDHRVLRGNGRSAAGIAVGATLLPFLLGGGTAIWLAASQYHPANPVVFVLFVGTAMSITALPVLARIVIDRGLSTTPVGRMAVASAAAVDVAAWVVLAVVVSLASGVSSWHMVLLVPFVLVLVFVARPLLSRALSRWTGNGGFGLLFVGLCLCAAATEWFGTHVVFGAFLFGAILPGRDNPVVRRHVDEVDRFTRGILLPVFFVIAAINVDLSALGTAGILELLLILGVAVAGKVLGAYLGARTFGMERGPARAIAVLMNARGVTELVVLQVGLQIGVLDTRLYSIMVMMALFTTALTGPLLTLLQRRHGPIGRLTSAPLEVEVPAAAHVG</sequence>
<feature type="transmembrane region" description="Helical" evidence="7">
    <location>
        <begin position="129"/>
        <end position="151"/>
    </location>
</feature>
<dbReference type="InterPro" id="IPR038770">
    <property type="entry name" value="Na+/solute_symporter_sf"/>
</dbReference>
<dbReference type="InterPro" id="IPR006153">
    <property type="entry name" value="Cation/H_exchanger_TM"/>
</dbReference>
<evidence type="ECO:0000313" key="9">
    <source>
        <dbReference type="EMBL" id="REH29639.1"/>
    </source>
</evidence>
<accession>A0A3E0GVS3</accession>
<organism evidence="9 10">
    <name type="scientific">Kutzneria buriramensis</name>
    <dbReference type="NCBI Taxonomy" id="1045776"/>
    <lineage>
        <taxon>Bacteria</taxon>
        <taxon>Bacillati</taxon>
        <taxon>Actinomycetota</taxon>
        <taxon>Actinomycetes</taxon>
        <taxon>Pseudonocardiales</taxon>
        <taxon>Pseudonocardiaceae</taxon>
        <taxon>Kutzneria</taxon>
    </lineage>
</organism>
<dbReference type="Proteomes" id="UP000256269">
    <property type="component" value="Unassembled WGS sequence"/>
</dbReference>
<keyword evidence="3 7" id="KW-0812">Transmembrane</keyword>
<reference evidence="9 10" key="1">
    <citation type="submission" date="2018-08" db="EMBL/GenBank/DDBJ databases">
        <title>Genomic Encyclopedia of Archaeal and Bacterial Type Strains, Phase II (KMG-II): from individual species to whole genera.</title>
        <authorList>
            <person name="Goeker M."/>
        </authorList>
    </citation>
    <scope>NUCLEOTIDE SEQUENCE [LARGE SCALE GENOMIC DNA]</scope>
    <source>
        <strain evidence="9 10">DSM 45791</strain>
    </source>
</reference>
<dbReference type="EMBL" id="QUNO01000024">
    <property type="protein sequence ID" value="REH29639.1"/>
    <property type="molecule type" value="Genomic_DNA"/>
</dbReference>
<proteinExistence type="predicted"/>
<keyword evidence="5" id="KW-0406">Ion transport</keyword>
<feature type="transmembrane region" description="Helical" evidence="7">
    <location>
        <begin position="192"/>
        <end position="212"/>
    </location>
</feature>
<feature type="transmembrane region" description="Helical" evidence="7">
    <location>
        <begin position="305"/>
        <end position="324"/>
    </location>
</feature>
<comment type="subcellular location">
    <subcellularLocation>
        <location evidence="1">Membrane</location>
        <topology evidence="1">Multi-pass membrane protein</topology>
    </subcellularLocation>
</comment>
<evidence type="ECO:0000259" key="8">
    <source>
        <dbReference type="Pfam" id="PF00999"/>
    </source>
</evidence>
<feature type="transmembrane region" description="Helical" evidence="7">
    <location>
        <begin position="63"/>
        <end position="83"/>
    </location>
</feature>
<feature type="transmembrane region" description="Helical" evidence="7">
    <location>
        <begin position="31"/>
        <end position="51"/>
    </location>
</feature>
<dbReference type="InterPro" id="IPR050794">
    <property type="entry name" value="CPA2_transporter"/>
</dbReference>
<dbReference type="GO" id="GO:0016020">
    <property type="term" value="C:membrane"/>
    <property type="evidence" value="ECO:0007669"/>
    <property type="project" value="UniProtKB-SubCell"/>
</dbReference>
<feature type="transmembrane region" description="Helical" evidence="7">
    <location>
        <begin position="6"/>
        <end position="24"/>
    </location>
</feature>
<dbReference type="PANTHER" id="PTHR32468">
    <property type="entry name" value="CATION/H + ANTIPORTER"/>
    <property type="match status" value="1"/>
</dbReference>
<keyword evidence="6 7" id="KW-0472">Membrane</keyword>
<feature type="transmembrane region" description="Helical" evidence="7">
    <location>
        <begin position="95"/>
        <end position="117"/>
    </location>
</feature>
<dbReference type="AlphaFoldDB" id="A0A3E0GVS3"/>
<gene>
    <name evidence="9" type="ORF">BCF44_12466</name>
</gene>
<dbReference type="OrthoDB" id="9793589at2"/>
<comment type="caution">
    <text evidence="9">The sequence shown here is derived from an EMBL/GenBank/DDBJ whole genome shotgun (WGS) entry which is preliminary data.</text>
</comment>
<dbReference type="Gene3D" id="1.20.1530.20">
    <property type="match status" value="1"/>
</dbReference>
<feature type="transmembrane region" description="Helical" evidence="7">
    <location>
        <begin position="224"/>
        <end position="257"/>
    </location>
</feature>
<keyword evidence="2" id="KW-0813">Transport</keyword>
<evidence type="ECO:0000256" key="4">
    <source>
        <dbReference type="ARBA" id="ARBA00022989"/>
    </source>
</evidence>
<dbReference type="PANTHER" id="PTHR32468:SF0">
    <property type="entry name" value="K(+)_H(+) ANTIPORTER 1"/>
    <property type="match status" value="1"/>
</dbReference>
<dbReference type="RefSeq" id="WP_116181182.1">
    <property type="nucleotide sequence ID" value="NZ_CP144375.1"/>
</dbReference>
<protein>
    <submittedName>
        <fullName evidence="9">Kef-type K+ transport system membrane component KefB</fullName>
    </submittedName>
</protein>
<evidence type="ECO:0000256" key="6">
    <source>
        <dbReference type="ARBA" id="ARBA00023136"/>
    </source>
</evidence>
<evidence type="ECO:0000256" key="1">
    <source>
        <dbReference type="ARBA" id="ARBA00004141"/>
    </source>
</evidence>
<feature type="transmembrane region" description="Helical" evidence="7">
    <location>
        <begin position="277"/>
        <end position="298"/>
    </location>
</feature>
<feature type="transmembrane region" description="Helical" evidence="7">
    <location>
        <begin position="163"/>
        <end position="186"/>
    </location>
</feature>
<dbReference type="Pfam" id="PF00999">
    <property type="entry name" value="Na_H_Exchanger"/>
    <property type="match status" value="1"/>
</dbReference>
<name>A0A3E0GVS3_9PSEU</name>
<feature type="domain" description="Cation/H+ exchanger transmembrane" evidence="8">
    <location>
        <begin position="15"/>
        <end position="385"/>
    </location>
</feature>
<feature type="transmembrane region" description="Helical" evidence="7">
    <location>
        <begin position="365"/>
        <end position="387"/>
    </location>
</feature>